<sequence length="115" mass="12911">MALPKLLAPKKNLISLRSTNAINIQYMEVAKAYVLGDKLLSPKLRNTAIDAMIEQSGILLVDMHVEHGSGEWIRDPENLEIISKPFLVDLSAALLDMDRYKHGLVKACKYHRDIA</sequence>
<accession>A0ABR4I4S6</accession>
<gene>
    <name evidence="1" type="ORF">BDW59DRAFT_164042</name>
</gene>
<comment type="caution">
    <text evidence="1">The sequence shown here is derived from an EMBL/GenBank/DDBJ whole genome shotgun (WGS) entry which is preliminary data.</text>
</comment>
<reference evidence="1 2" key="1">
    <citation type="submission" date="2024-07" db="EMBL/GenBank/DDBJ databases">
        <title>Section-level genome sequencing and comparative genomics of Aspergillus sections Usti and Cavernicolus.</title>
        <authorList>
            <consortium name="Lawrence Berkeley National Laboratory"/>
            <person name="Nybo J.L."/>
            <person name="Vesth T.C."/>
            <person name="Theobald S."/>
            <person name="Frisvad J.C."/>
            <person name="Larsen T.O."/>
            <person name="Kjaerboelling I."/>
            <person name="Rothschild-Mancinelli K."/>
            <person name="Lyhne E.K."/>
            <person name="Kogle M.E."/>
            <person name="Barry K."/>
            <person name="Clum A."/>
            <person name="Na H."/>
            <person name="Ledsgaard L."/>
            <person name="Lin J."/>
            <person name="Lipzen A."/>
            <person name="Kuo A."/>
            <person name="Riley R."/>
            <person name="Mondo S."/>
            <person name="LaButti K."/>
            <person name="Haridas S."/>
            <person name="Pangalinan J."/>
            <person name="Salamov A.A."/>
            <person name="Simmons B.A."/>
            <person name="Magnuson J.K."/>
            <person name="Chen J."/>
            <person name="Drula E."/>
            <person name="Henrissat B."/>
            <person name="Wiebenga A."/>
            <person name="Lubbers R.J."/>
            <person name="Gomes A.C."/>
            <person name="Makela M.R."/>
            <person name="Stajich J."/>
            <person name="Grigoriev I.V."/>
            <person name="Mortensen U.H."/>
            <person name="De vries R.P."/>
            <person name="Baker S.E."/>
            <person name="Andersen M.R."/>
        </authorList>
    </citation>
    <scope>NUCLEOTIDE SEQUENCE [LARGE SCALE GENOMIC DNA]</scope>
    <source>
        <strain evidence="1 2">CBS 600.67</strain>
    </source>
</reference>
<organism evidence="1 2">
    <name type="scientific">Aspergillus cavernicola</name>
    <dbReference type="NCBI Taxonomy" id="176166"/>
    <lineage>
        <taxon>Eukaryota</taxon>
        <taxon>Fungi</taxon>
        <taxon>Dikarya</taxon>
        <taxon>Ascomycota</taxon>
        <taxon>Pezizomycotina</taxon>
        <taxon>Eurotiomycetes</taxon>
        <taxon>Eurotiomycetidae</taxon>
        <taxon>Eurotiales</taxon>
        <taxon>Aspergillaceae</taxon>
        <taxon>Aspergillus</taxon>
        <taxon>Aspergillus subgen. Nidulantes</taxon>
    </lineage>
</organism>
<proteinExistence type="predicted"/>
<keyword evidence="2" id="KW-1185">Reference proteome</keyword>
<dbReference type="EMBL" id="JBFXLS010000061">
    <property type="protein sequence ID" value="KAL2821863.1"/>
    <property type="molecule type" value="Genomic_DNA"/>
</dbReference>
<evidence type="ECO:0000313" key="2">
    <source>
        <dbReference type="Proteomes" id="UP001610335"/>
    </source>
</evidence>
<name>A0ABR4I4S6_9EURO</name>
<protein>
    <submittedName>
        <fullName evidence="1">Uncharacterized protein</fullName>
    </submittedName>
</protein>
<dbReference type="Proteomes" id="UP001610335">
    <property type="component" value="Unassembled WGS sequence"/>
</dbReference>
<evidence type="ECO:0000313" key="1">
    <source>
        <dbReference type="EMBL" id="KAL2821863.1"/>
    </source>
</evidence>